<dbReference type="GO" id="GO:0019509">
    <property type="term" value="P:L-methionine salvage from methylthioadenosine"/>
    <property type="evidence" value="ECO:0007669"/>
    <property type="project" value="InterPro"/>
</dbReference>
<dbReference type="InterPro" id="IPR023943">
    <property type="entry name" value="Enolase-ppase_E1"/>
</dbReference>
<sequence length="243" mass="28322">MITRLKKPIAIICDIEGTTTSVRFWPEVLLPFIRDNLEECLCETWNHQETIDVIALLRIKTLEDIANGDREKIIESVISNVVFQMNQKRQSNELKSLHLLVWLYGYRNDKLKGHVYADVMPAFDRWKNELGIRIFTFASGDHIIQKMFFTCSLYGNLNSFIEDYFNYDLVGRKTESESFKKIAKIIQVNSNNILFLSDNLSELKASQNAGLVPVLVVRTHNKHILDTQIPFKRIKSFQDLEFF</sequence>
<dbReference type="Gene3D" id="3.40.50.1000">
    <property type="entry name" value="HAD superfamily/HAD-like"/>
    <property type="match status" value="1"/>
</dbReference>
<reference evidence="1 2" key="1">
    <citation type="journal article" date="2015" name="Parasit. Vectors">
        <title>Draft genome of the scabies mite.</title>
        <authorList>
            <person name="Rider S.D.Jr."/>
            <person name="Morgan M.S."/>
            <person name="Arlian L.G."/>
        </authorList>
    </citation>
    <scope>NUCLEOTIDE SEQUENCE [LARGE SCALE GENOMIC DNA]</scope>
    <source>
        <strain evidence="1">Arlian Lab</strain>
    </source>
</reference>
<dbReference type="Gene3D" id="1.10.720.60">
    <property type="match status" value="1"/>
</dbReference>
<dbReference type="Pfam" id="PF00702">
    <property type="entry name" value="Hydrolase"/>
    <property type="match status" value="1"/>
</dbReference>
<dbReference type="GO" id="GO:0000287">
    <property type="term" value="F:magnesium ion binding"/>
    <property type="evidence" value="ECO:0007669"/>
    <property type="project" value="InterPro"/>
</dbReference>
<dbReference type="OrthoDB" id="272500at2759"/>
<dbReference type="GO" id="GO:0043874">
    <property type="term" value="F:acireductone synthase activity"/>
    <property type="evidence" value="ECO:0007669"/>
    <property type="project" value="InterPro"/>
</dbReference>
<dbReference type="Proteomes" id="UP000616769">
    <property type="component" value="Unassembled WGS sequence"/>
</dbReference>
<accession>A0A132A478</accession>
<evidence type="ECO:0000313" key="1">
    <source>
        <dbReference type="EMBL" id="KPM05778.1"/>
    </source>
</evidence>
<dbReference type="InterPro" id="IPR023214">
    <property type="entry name" value="HAD_sf"/>
</dbReference>
<dbReference type="SUPFAM" id="SSF56784">
    <property type="entry name" value="HAD-like"/>
    <property type="match status" value="1"/>
</dbReference>
<dbReference type="AlphaFoldDB" id="A0A132A478"/>
<protein>
    <submittedName>
        <fullName evidence="1">Enolase-phosphatase E1-like protein 6</fullName>
    </submittedName>
</protein>
<dbReference type="VEuPathDB" id="VectorBase:SSCA009163"/>
<organism evidence="1 2">
    <name type="scientific">Sarcoptes scabiei</name>
    <name type="common">Itch mite</name>
    <name type="synonym">Acarus scabiei</name>
    <dbReference type="NCBI Taxonomy" id="52283"/>
    <lineage>
        <taxon>Eukaryota</taxon>
        <taxon>Metazoa</taxon>
        <taxon>Ecdysozoa</taxon>
        <taxon>Arthropoda</taxon>
        <taxon>Chelicerata</taxon>
        <taxon>Arachnida</taxon>
        <taxon>Acari</taxon>
        <taxon>Acariformes</taxon>
        <taxon>Sarcoptiformes</taxon>
        <taxon>Astigmata</taxon>
        <taxon>Psoroptidia</taxon>
        <taxon>Sarcoptoidea</taxon>
        <taxon>Sarcoptidae</taxon>
        <taxon>Sarcoptinae</taxon>
        <taxon>Sarcoptes</taxon>
    </lineage>
</organism>
<dbReference type="EMBL" id="JXLN01010457">
    <property type="protein sequence ID" value="KPM05778.1"/>
    <property type="molecule type" value="Genomic_DNA"/>
</dbReference>
<evidence type="ECO:0000313" key="2">
    <source>
        <dbReference type="Proteomes" id="UP000616769"/>
    </source>
</evidence>
<comment type="caution">
    <text evidence="1">The sequence shown here is derived from an EMBL/GenBank/DDBJ whole genome shotgun (WGS) entry which is preliminary data.</text>
</comment>
<gene>
    <name evidence="1" type="ORF">QR98_0042480</name>
</gene>
<dbReference type="SFLD" id="SFLDG01129">
    <property type="entry name" value="C1.5:_HAD__Beta-PGM__Phosphata"/>
    <property type="match status" value="1"/>
</dbReference>
<name>A0A132A478_SARSC</name>
<dbReference type="PANTHER" id="PTHR20371">
    <property type="entry name" value="ENOLASE-PHOSPHATASE E1"/>
    <property type="match status" value="1"/>
</dbReference>
<dbReference type="SFLD" id="SFLDS00003">
    <property type="entry name" value="Haloacid_Dehalogenase"/>
    <property type="match status" value="1"/>
</dbReference>
<dbReference type="PANTHER" id="PTHR20371:SF1">
    <property type="entry name" value="ENOLASE-PHOSPHATASE E1"/>
    <property type="match status" value="1"/>
</dbReference>
<dbReference type="NCBIfam" id="TIGR01691">
    <property type="entry name" value="enolase-ppase"/>
    <property type="match status" value="1"/>
</dbReference>
<proteinExistence type="predicted"/>
<dbReference type="SFLD" id="SFLDG01133">
    <property type="entry name" value="C1.5.4:_Enolase-phosphatase_Li"/>
    <property type="match status" value="1"/>
</dbReference>
<dbReference type="InterPro" id="IPR036412">
    <property type="entry name" value="HAD-like_sf"/>
</dbReference>